<proteinExistence type="predicted"/>
<comment type="caution">
    <text evidence="2">The sequence shown here is derived from an EMBL/GenBank/DDBJ whole genome shotgun (WGS) entry which is preliminary data.</text>
</comment>
<feature type="compositionally biased region" description="Basic and acidic residues" evidence="1">
    <location>
        <begin position="1"/>
        <end position="42"/>
    </location>
</feature>
<evidence type="ECO:0000313" key="2">
    <source>
        <dbReference type="EMBL" id="MRG60356.1"/>
    </source>
</evidence>
<gene>
    <name evidence="2" type="ORF">GE115_10835</name>
</gene>
<keyword evidence="3" id="KW-1185">Reference proteome</keyword>
<protein>
    <submittedName>
        <fullName evidence="2">Uncharacterized protein</fullName>
    </submittedName>
</protein>
<dbReference type="EMBL" id="WJIF01000005">
    <property type="protein sequence ID" value="MRG60356.1"/>
    <property type="molecule type" value="Genomic_DNA"/>
</dbReference>
<sequence length="63" mass="6867">MSDQRDADDVRDEWARDEQADRDQDGRDGDRPSGEDIHLPEEKEVDGETVVADTASGGAPDPA</sequence>
<feature type="region of interest" description="Disordered" evidence="1">
    <location>
        <begin position="1"/>
        <end position="63"/>
    </location>
</feature>
<organism evidence="2 3">
    <name type="scientific">Agromyces agglutinans</name>
    <dbReference type="NCBI Taxonomy" id="2662258"/>
    <lineage>
        <taxon>Bacteria</taxon>
        <taxon>Bacillati</taxon>
        <taxon>Actinomycetota</taxon>
        <taxon>Actinomycetes</taxon>
        <taxon>Micrococcales</taxon>
        <taxon>Microbacteriaceae</taxon>
        <taxon>Agromyces</taxon>
    </lineage>
</organism>
<dbReference type="AlphaFoldDB" id="A0A6I2FCY2"/>
<evidence type="ECO:0000256" key="1">
    <source>
        <dbReference type="SAM" id="MobiDB-lite"/>
    </source>
</evidence>
<dbReference type="RefSeq" id="WP_153684800.1">
    <property type="nucleotide sequence ID" value="NZ_WJIF01000005.1"/>
</dbReference>
<accession>A0A6I2FCY2</accession>
<name>A0A6I2FCY2_9MICO</name>
<evidence type="ECO:0000313" key="3">
    <source>
        <dbReference type="Proteomes" id="UP000431080"/>
    </source>
</evidence>
<dbReference type="Proteomes" id="UP000431080">
    <property type="component" value="Unassembled WGS sequence"/>
</dbReference>
<reference evidence="2 3" key="1">
    <citation type="submission" date="2019-10" db="EMBL/GenBank/DDBJ databases">
        <authorList>
            <person name="Nie G."/>
            <person name="Ming H."/>
            <person name="Yi B."/>
        </authorList>
    </citation>
    <scope>NUCLEOTIDE SEQUENCE [LARGE SCALE GENOMIC DNA]</scope>
    <source>
        <strain evidence="2 3">CFH 90414</strain>
    </source>
</reference>